<dbReference type="PANTHER" id="PTHR13774:SF32">
    <property type="entry name" value="ANTISENSE-ENHANCING SEQUENCE 1"/>
    <property type="match status" value="1"/>
</dbReference>
<dbReference type="PANTHER" id="PTHR13774">
    <property type="entry name" value="PHENAZINE BIOSYNTHESIS PROTEIN"/>
    <property type="match status" value="1"/>
</dbReference>
<dbReference type="SUPFAM" id="SSF54506">
    <property type="entry name" value="Diaminopimelate epimerase-like"/>
    <property type="match status" value="1"/>
</dbReference>
<feature type="region of interest" description="Disordered" evidence="1">
    <location>
        <begin position="149"/>
        <end position="174"/>
    </location>
</feature>
<evidence type="ECO:0008006" key="4">
    <source>
        <dbReference type="Google" id="ProtNLM"/>
    </source>
</evidence>
<evidence type="ECO:0000256" key="1">
    <source>
        <dbReference type="SAM" id="MobiDB-lite"/>
    </source>
</evidence>
<evidence type="ECO:0000313" key="2">
    <source>
        <dbReference type="EMBL" id="KAK7737508.1"/>
    </source>
</evidence>
<feature type="compositionally biased region" description="Low complexity" evidence="1">
    <location>
        <begin position="149"/>
        <end position="162"/>
    </location>
</feature>
<dbReference type="NCBIfam" id="TIGR00654">
    <property type="entry name" value="PhzF_family"/>
    <property type="match status" value="1"/>
</dbReference>
<reference evidence="2 3" key="1">
    <citation type="journal article" date="2023" name="PLoS ONE">
        <title>Cytospora paraplurivora sp. nov. isolated from orchards with fruit tree decline syndrome in Ontario, Canada.</title>
        <authorList>
            <person name="Ilyukhin E."/>
            <person name="Nguyen H.D.T."/>
            <person name="Castle A.J."/>
            <person name="Ellouze W."/>
        </authorList>
    </citation>
    <scope>NUCLEOTIDE SEQUENCE [LARGE SCALE GENOMIC DNA]</scope>
    <source>
        <strain evidence="2 3">FDS-564</strain>
    </source>
</reference>
<dbReference type="GO" id="GO:0005737">
    <property type="term" value="C:cytoplasm"/>
    <property type="evidence" value="ECO:0007669"/>
    <property type="project" value="TreeGrafter"/>
</dbReference>
<gene>
    <name evidence="2" type="ORF">SLS53_006581</name>
</gene>
<accession>A0AAN9U294</accession>
<dbReference type="AlphaFoldDB" id="A0AAN9U294"/>
<dbReference type="Pfam" id="PF02567">
    <property type="entry name" value="PhzC-PhzF"/>
    <property type="match status" value="2"/>
</dbReference>
<protein>
    <recommendedName>
        <fullName evidence="4">Phenazine biosynthesis protein</fullName>
    </recommendedName>
</protein>
<keyword evidence="3" id="KW-1185">Reference proteome</keyword>
<feature type="compositionally biased region" description="Acidic residues" evidence="1">
    <location>
        <begin position="163"/>
        <end position="174"/>
    </location>
</feature>
<evidence type="ECO:0000313" key="3">
    <source>
        <dbReference type="Proteomes" id="UP001320245"/>
    </source>
</evidence>
<comment type="caution">
    <text evidence="2">The sequence shown here is derived from an EMBL/GenBank/DDBJ whole genome shotgun (WGS) entry which is preliminary data.</text>
</comment>
<name>A0AAN9U294_9PEZI</name>
<dbReference type="InterPro" id="IPR003719">
    <property type="entry name" value="Phenazine_PhzF-like"/>
</dbReference>
<organism evidence="2 3">
    <name type="scientific">Cytospora paraplurivora</name>
    <dbReference type="NCBI Taxonomy" id="2898453"/>
    <lineage>
        <taxon>Eukaryota</taxon>
        <taxon>Fungi</taxon>
        <taxon>Dikarya</taxon>
        <taxon>Ascomycota</taxon>
        <taxon>Pezizomycotina</taxon>
        <taxon>Sordariomycetes</taxon>
        <taxon>Sordariomycetidae</taxon>
        <taxon>Diaporthales</taxon>
        <taxon>Cytosporaceae</taxon>
        <taxon>Cytospora</taxon>
    </lineage>
</organism>
<proteinExistence type="predicted"/>
<dbReference type="Proteomes" id="UP001320245">
    <property type="component" value="Unassembled WGS sequence"/>
</dbReference>
<sequence>MHFITLDVFTDTPFLGNPLAVVIVEARERDGLDRARKQLIAREFNLSETAFLYLRPGETLQRPDRSSSARELGIFTTEQELPFAGHPTIGTAYFLLRHLGWDFVDTIVPRAGPIRITKTTTDGGSGGGGVLASIPHDVHLHSRTLRSLLQAQQQKKQQQQQQGDDDSEGEEEEGIAARIQASLHDDSDIRDAELDAPAVSIVKGMAFVLVELPSLGHLGRVRAGRRPGPPPASLLDEGPWADGFVGRYYFVRGGGGGGGRRTEEAVRARLVAPSLEDPATGSAASALASYLSLRGEADEVRYRVTQGVEMGRKSDIEVNVVSGAGGDGGRVIKEVRLGGTATVVMKGEIQVPA</sequence>
<dbReference type="EMBL" id="JAJSPL020000029">
    <property type="protein sequence ID" value="KAK7737508.1"/>
    <property type="molecule type" value="Genomic_DNA"/>
</dbReference>
<dbReference type="GO" id="GO:0016853">
    <property type="term" value="F:isomerase activity"/>
    <property type="evidence" value="ECO:0007669"/>
    <property type="project" value="TreeGrafter"/>
</dbReference>
<dbReference type="Gene3D" id="3.10.310.10">
    <property type="entry name" value="Diaminopimelate Epimerase, Chain A, domain 1"/>
    <property type="match status" value="2"/>
</dbReference>